<dbReference type="PANTHER" id="PTHR44846:SF1">
    <property type="entry name" value="MANNOSYL-D-GLYCERATE TRANSPORT_METABOLISM SYSTEM REPRESSOR MNGR-RELATED"/>
    <property type="match status" value="1"/>
</dbReference>
<keyword evidence="2" id="KW-0238">DNA-binding</keyword>
<dbReference type="PANTHER" id="PTHR44846">
    <property type="entry name" value="MANNOSYL-D-GLYCERATE TRANSPORT/METABOLISM SYSTEM REPRESSOR MNGR-RELATED"/>
    <property type="match status" value="1"/>
</dbReference>
<dbReference type="Pfam" id="PF00392">
    <property type="entry name" value="GntR"/>
    <property type="match status" value="1"/>
</dbReference>
<proteinExistence type="predicted"/>
<dbReference type="GO" id="GO:0003677">
    <property type="term" value="F:DNA binding"/>
    <property type="evidence" value="ECO:0007669"/>
    <property type="project" value="UniProtKB-KW"/>
</dbReference>
<keyword evidence="6" id="KW-1185">Reference proteome</keyword>
<accession>E1R2X7</accession>
<dbReference type="STRING" id="573413.Spirs_1282"/>
<keyword evidence="3" id="KW-0804">Transcription</keyword>
<dbReference type="KEGG" id="ssm:Spirs_1282"/>
<evidence type="ECO:0000256" key="1">
    <source>
        <dbReference type="ARBA" id="ARBA00023015"/>
    </source>
</evidence>
<dbReference type="EMBL" id="CP002116">
    <property type="protein sequence ID" value="ADK80409.1"/>
    <property type="molecule type" value="Genomic_DNA"/>
</dbReference>
<organism evidence="5 6">
    <name type="scientific">Sediminispirochaeta smaragdinae (strain DSM 11293 / JCM 15392 / SEBR 4228)</name>
    <name type="common">Spirochaeta smaragdinae</name>
    <dbReference type="NCBI Taxonomy" id="573413"/>
    <lineage>
        <taxon>Bacteria</taxon>
        <taxon>Pseudomonadati</taxon>
        <taxon>Spirochaetota</taxon>
        <taxon>Spirochaetia</taxon>
        <taxon>Spirochaetales</taxon>
        <taxon>Spirochaetaceae</taxon>
        <taxon>Sediminispirochaeta</taxon>
    </lineage>
</organism>
<dbReference type="GO" id="GO:0045892">
    <property type="term" value="P:negative regulation of DNA-templated transcription"/>
    <property type="evidence" value="ECO:0007669"/>
    <property type="project" value="TreeGrafter"/>
</dbReference>
<dbReference type="Gene3D" id="3.40.1410.10">
    <property type="entry name" value="Chorismate lyase-like"/>
    <property type="match status" value="1"/>
</dbReference>
<dbReference type="AlphaFoldDB" id="E1R2X7"/>
<dbReference type="RefSeq" id="WP_013253873.1">
    <property type="nucleotide sequence ID" value="NC_014364.1"/>
</dbReference>
<feature type="domain" description="HTH gntR-type" evidence="4">
    <location>
        <begin position="11"/>
        <end position="79"/>
    </location>
</feature>
<dbReference type="PROSITE" id="PS50949">
    <property type="entry name" value="HTH_GNTR"/>
    <property type="match status" value="1"/>
</dbReference>
<dbReference type="OrthoDB" id="9808770at2"/>
<dbReference type="SMART" id="SM00345">
    <property type="entry name" value="HTH_GNTR"/>
    <property type="match status" value="1"/>
</dbReference>
<name>E1R2X7_SEDSS</name>
<dbReference type="InterPro" id="IPR036390">
    <property type="entry name" value="WH_DNA-bd_sf"/>
</dbReference>
<dbReference type="Gene3D" id="1.10.10.10">
    <property type="entry name" value="Winged helix-like DNA-binding domain superfamily/Winged helix DNA-binding domain"/>
    <property type="match status" value="1"/>
</dbReference>
<dbReference type="GO" id="GO:0003700">
    <property type="term" value="F:DNA-binding transcription factor activity"/>
    <property type="evidence" value="ECO:0007669"/>
    <property type="project" value="InterPro"/>
</dbReference>
<keyword evidence="1" id="KW-0805">Transcription regulation</keyword>
<dbReference type="SUPFAM" id="SSF64288">
    <property type="entry name" value="Chorismate lyase-like"/>
    <property type="match status" value="1"/>
</dbReference>
<evidence type="ECO:0000256" key="3">
    <source>
        <dbReference type="ARBA" id="ARBA00023163"/>
    </source>
</evidence>
<sequence>MEAMLEKSSGIPLYLQLKQILKDAIFKGEYEDGEPLPSGPRLASLYDVTWQTIRRALSELVQEGLVRKIRGKGSFVSIREITYSIWNFNGFTDYVTSLGKKPTSIVLTNEIEHCGKGEKRLRLIRARGIMDDFGNHYRTIDTSLISLTQFPDIDRYDFGSSSLYRVMREVSVLYSPRMALNMMTTISR</sequence>
<evidence type="ECO:0000259" key="4">
    <source>
        <dbReference type="PROSITE" id="PS50949"/>
    </source>
</evidence>
<reference evidence="5 6" key="1">
    <citation type="journal article" date="2010" name="Stand. Genomic Sci.">
        <title>Complete genome sequence of Spirochaeta smaragdinae type strain (SEBR 4228).</title>
        <authorList>
            <person name="Mavromatis K."/>
            <person name="Yasawong M."/>
            <person name="Chertkov O."/>
            <person name="Lapidus A."/>
            <person name="Lucas S."/>
            <person name="Nolan M."/>
            <person name="Del Rio T.G."/>
            <person name="Tice H."/>
            <person name="Cheng J.F."/>
            <person name="Pitluck S."/>
            <person name="Liolios K."/>
            <person name="Ivanova N."/>
            <person name="Tapia R."/>
            <person name="Han C."/>
            <person name="Bruce D."/>
            <person name="Goodwin L."/>
            <person name="Pati A."/>
            <person name="Chen A."/>
            <person name="Palaniappan K."/>
            <person name="Land M."/>
            <person name="Hauser L."/>
            <person name="Chang Y.J."/>
            <person name="Jeffries C.D."/>
            <person name="Detter J.C."/>
            <person name="Rohde M."/>
            <person name="Brambilla E."/>
            <person name="Spring S."/>
            <person name="Goker M."/>
            <person name="Sikorski J."/>
            <person name="Woyke T."/>
            <person name="Bristow J."/>
            <person name="Eisen J.A."/>
            <person name="Markowitz V."/>
            <person name="Hugenholtz P."/>
            <person name="Klenk H.P."/>
            <person name="Kyrpides N.C."/>
        </authorList>
    </citation>
    <scope>NUCLEOTIDE SEQUENCE [LARGE SCALE GENOMIC DNA]</scope>
    <source>
        <strain evidence="6">DSM 11293 / JCM 15392 / SEBR 4228</strain>
    </source>
</reference>
<dbReference type="eggNOG" id="COG2188">
    <property type="taxonomic scope" value="Bacteria"/>
</dbReference>
<dbReference type="SUPFAM" id="SSF46785">
    <property type="entry name" value="Winged helix' DNA-binding domain"/>
    <property type="match status" value="1"/>
</dbReference>
<evidence type="ECO:0000313" key="6">
    <source>
        <dbReference type="Proteomes" id="UP000002318"/>
    </source>
</evidence>
<dbReference type="InterPro" id="IPR036388">
    <property type="entry name" value="WH-like_DNA-bd_sf"/>
</dbReference>
<dbReference type="InterPro" id="IPR000524">
    <property type="entry name" value="Tscrpt_reg_HTH_GntR"/>
</dbReference>
<dbReference type="HOGENOM" id="CLU_063236_2_1_12"/>
<evidence type="ECO:0000313" key="5">
    <source>
        <dbReference type="EMBL" id="ADK80409.1"/>
    </source>
</evidence>
<dbReference type="InterPro" id="IPR028978">
    <property type="entry name" value="Chorismate_lyase_/UTRA_dom_sf"/>
</dbReference>
<evidence type="ECO:0000256" key="2">
    <source>
        <dbReference type="ARBA" id="ARBA00023125"/>
    </source>
</evidence>
<dbReference type="CDD" id="cd07377">
    <property type="entry name" value="WHTH_GntR"/>
    <property type="match status" value="1"/>
</dbReference>
<gene>
    <name evidence="5" type="ordered locus">Spirs_1282</name>
</gene>
<dbReference type="Proteomes" id="UP000002318">
    <property type="component" value="Chromosome"/>
</dbReference>
<dbReference type="InterPro" id="IPR050679">
    <property type="entry name" value="Bact_HTH_transcr_reg"/>
</dbReference>
<protein>
    <submittedName>
        <fullName evidence="5">Transcriptional regulator, GntR family</fullName>
    </submittedName>
</protein>